<comment type="caution">
    <text evidence="1">The sequence shown here is derived from an EMBL/GenBank/DDBJ whole genome shotgun (WGS) entry which is preliminary data.</text>
</comment>
<protein>
    <submittedName>
        <fullName evidence="1">Uncharacterized protein</fullName>
    </submittedName>
</protein>
<sequence length="68" mass="7719">MSTYVVTPTVEQEKLMQAFLGEQHIDFFKEEEDLPEYVLEGISKAQANIAAGNFITHDEFKNRIGLGE</sequence>
<evidence type="ECO:0000313" key="2">
    <source>
        <dbReference type="Proteomes" id="UP001597601"/>
    </source>
</evidence>
<reference evidence="2" key="1">
    <citation type="journal article" date="2019" name="Int. J. Syst. Evol. Microbiol.">
        <title>The Global Catalogue of Microorganisms (GCM) 10K type strain sequencing project: providing services to taxonomists for standard genome sequencing and annotation.</title>
        <authorList>
            <consortium name="The Broad Institute Genomics Platform"/>
            <consortium name="The Broad Institute Genome Sequencing Center for Infectious Disease"/>
            <person name="Wu L."/>
            <person name="Ma J."/>
        </authorList>
    </citation>
    <scope>NUCLEOTIDE SEQUENCE [LARGE SCALE GENOMIC DNA]</scope>
    <source>
        <strain evidence="2">KCTC 52232</strain>
    </source>
</reference>
<organism evidence="1 2">
    <name type="scientific">Mucilaginibacter antarcticus</name>
    <dbReference type="NCBI Taxonomy" id="1855725"/>
    <lineage>
        <taxon>Bacteria</taxon>
        <taxon>Pseudomonadati</taxon>
        <taxon>Bacteroidota</taxon>
        <taxon>Sphingobacteriia</taxon>
        <taxon>Sphingobacteriales</taxon>
        <taxon>Sphingobacteriaceae</taxon>
        <taxon>Mucilaginibacter</taxon>
    </lineage>
</organism>
<name>A0ABW5XNL3_9SPHI</name>
<keyword evidence="2" id="KW-1185">Reference proteome</keyword>
<dbReference type="EMBL" id="JBHUON010000013">
    <property type="protein sequence ID" value="MFD2865375.1"/>
    <property type="molecule type" value="Genomic_DNA"/>
</dbReference>
<accession>A0ABW5XNL3</accession>
<dbReference type="RefSeq" id="WP_377127590.1">
    <property type="nucleotide sequence ID" value="NZ_JBHUHN010000001.1"/>
</dbReference>
<dbReference type="Proteomes" id="UP001597601">
    <property type="component" value="Unassembled WGS sequence"/>
</dbReference>
<gene>
    <name evidence="1" type="ORF">ACFSYC_11810</name>
</gene>
<proteinExistence type="predicted"/>
<evidence type="ECO:0000313" key="1">
    <source>
        <dbReference type="EMBL" id="MFD2865375.1"/>
    </source>
</evidence>